<evidence type="ECO:0008006" key="3">
    <source>
        <dbReference type="Google" id="ProtNLM"/>
    </source>
</evidence>
<dbReference type="InterPro" id="IPR027417">
    <property type="entry name" value="P-loop_NTPase"/>
</dbReference>
<reference evidence="2" key="1">
    <citation type="submission" date="2018-03" db="EMBL/GenBank/DDBJ databases">
        <authorList>
            <person name="Rodrigo-Torres L."/>
            <person name="Arahal R. D."/>
            <person name="Lucena T."/>
        </authorList>
    </citation>
    <scope>NUCLEOTIDE SEQUENCE [LARGE SCALE GENOMIC DNA]</scope>
    <source>
        <strain evidence="2">CECT 8811</strain>
    </source>
</reference>
<dbReference type="Gene3D" id="3.40.50.300">
    <property type="entry name" value="P-loop containing nucleotide triphosphate hydrolases"/>
    <property type="match status" value="1"/>
</dbReference>
<organism evidence="1 2">
    <name type="scientific">Aliiroseovarius pelagivivens</name>
    <dbReference type="NCBI Taxonomy" id="1639690"/>
    <lineage>
        <taxon>Bacteria</taxon>
        <taxon>Pseudomonadati</taxon>
        <taxon>Pseudomonadota</taxon>
        <taxon>Alphaproteobacteria</taxon>
        <taxon>Rhodobacterales</taxon>
        <taxon>Paracoccaceae</taxon>
        <taxon>Aliiroseovarius</taxon>
    </lineage>
</organism>
<name>A0A2R8AS61_9RHOB</name>
<dbReference type="SUPFAM" id="SSF52540">
    <property type="entry name" value="P-loop containing nucleoside triphosphate hydrolases"/>
    <property type="match status" value="1"/>
</dbReference>
<dbReference type="OrthoDB" id="547419at2"/>
<dbReference type="RefSeq" id="WP_108857690.1">
    <property type="nucleotide sequence ID" value="NZ_OMOI01000002.1"/>
</dbReference>
<proteinExistence type="predicted"/>
<evidence type="ECO:0000313" key="1">
    <source>
        <dbReference type="EMBL" id="SPF78697.1"/>
    </source>
</evidence>
<dbReference type="Proteomes" id="UP000244911">
    <property type="component" value="Unassembled WGS sequence"/>
</dbReference>
<sequence length="366" mass="41001">MIFGKRKASGRMLLIHIGDHKTGSTTIQNAFAKSCIQIEGETPCYPNRLNHNFLPSALYDRYKGKGLKTDARSRAILTKLGQNLKAASTKYSLISGEMLERTPPAQLKRFIDDYTGSAFDEVKVISYVRPHAERLLSGYAEVTKIGGNQKSLQAFCDNMAKGDRLLYAKRFQAWRDAFGDQFILRPMIPSALTNESLLDDFIIHGFGTENFEITPFDDDNKSLSLQDLMLLKALQSRISDQPKTTRHTFGREVARHLGHQPSTANDEKLRMHVELAQSIAEHYAEDAHTVDTAFFGGEPLLENALDVAIKKASPSVTSTDPADHFPASELRRIHALGDLFNMMISATDTDWSKIFRTARIDALHKN</sequence>
<keyword evidence="2" id="KW-1185">Reference proteome</keyword>
<dbReference type="AlphaFoldDB" id="A0A2R8AS61"/>
<accession>A0A2R8AS61</accession>
<dbReference type="EMBL" id="OMOI01000002">
    <property type="protein sequence ID" value="SPF78697.1"/>
    <property type="molecule type" value="Genomic_DNA"/>
</dbReference>
<gene>
    <name evidence="1" type="ORF">ALP8811_02627</name>
</gene>
<evidence type="ECO:0000313" key="2">
    <source>
        <dbReference type="Proteomes" id="UP000244911"/>
    </source>
</evidence>
<protein>
    <recommendedName>
        <fullName evidence="3">Sulfotransferase domain-containing protein</fullName>
    </recommendedName>
</protein>